<evidence type="ECO:0000256" key="2">
    <source>
        <dbReference type="ARBA" id="ARBA00022840"/>
    </source>
</evidence>
<dbReference type="PANTHER" id="PTHR14187:SF5">
    <property type="entry name" value="HEAT SHOCK 70 KDA PROTEIN 12A"/>
    <property type="match status" value="1"/>
</dbReference>
<gene>
    <name evidence="3" type="ORF">KC19_6G039100</name>
</gene>
<name>A0A8T0HE33_CERPU</name>
<dbReference type="EMBL" id="CM026427">
    <property type="protein sequence ID" value="KAG0568698.1"/>
    <property type="molecule type" value="Genomic_DNA"/>
</dbReference>
<evidence type="ECO:0008006" key="5">
    <source>
        <dbReference type="Google" id="ProtNLM"/>
    </source>
</evidence>
<dbReference type="Proteomes" id="UP000822688">
    <property type="component" value="Chromosome 6"/>
</dbReference>
<dbReference type="GO" id="GO:0140662">
    <property type="term" value="F:ATP-dependent protein folding chaperone"/>
    <property type="evidence" value="ECO:0007669"/>
    <property type="project" value="InterPro"/>
</dbReference>
<keyword evidence="1" id="KW-0547">Nucleotide-binding</keyword>
<dbReference type="InterPro" id="IPR043129">
    <property type="entry name" value="ATPase_NBD"/>
</dbReference>
<dbReference type="InterPro" id="IPR013126">
    <property type="entry name" value="Hsp_70_fam"/>
</dbReference>
<sequence>MASAANVALASPKVIVALDFGTTFSGFAYAHTTEPAKIYSCYDYPRSGKEKPYCKTLTASYYKQVGGEWELKAWGYPARSEYERDVQALRKHRAKGLPLDDPAAPTMGKYLTRFKLHLASHDMGVSSASPLPVGLTAEVVIADYLCGMGDVILAHLQRKFGEHLTMEVIQWCITVPSIWDDSAKVKMRSCMIDAGLVKCEGGSPHPLIVVLEPEAASFHCHKVMKEQILDVGDKLLVADIGGGTSDIVVQEVVSVGEDSRYRVKEVTTSSGGLCGGTYVDSRFMEFLQKQIGPCLPECIVTHPHVYAQLLKAWECAKTSFGEPTMIGESIEVDFPNSLAAVWQAYDQRVGNPARDSYDSLEITYPELQSIFDPVVTQIRDLISNQLLESGGAIKVLVVVGGFAESPYLLDCIRRKFSDTVPHIFSPPNPGSAVSQGAVALAFNPDIIVSRICKRTYGFAIREHFETGVDPIEYLLTCDGYAECRNRFRILVRKGDEVRVDDCVSTTCSASFKSKRTTFRLFSTYETDPRYTTEDSVMEEGEFCVTDVSAGEVLRRDRRLKVSLFFGGSSIEVKAEAVNFLADDKVGFPIEVDYLLNRS</sequence>
<dbReference type="GO" id="GO:0005524">
    <property type="term" value="F:ATP binding"/>
    <property type="evidence" value="ECO:0007669"/>
    <property type="project" value="UniProtKB-KW"/>
</dbReference>
<dbReference type="CDD" id="cd10229">
    <property type="entry name" value="ASKHA_NBD_HSP70_HSPA12"/>
    <property type="match status" value="1"/>
</dbReference>
<dbReference type="PANTHER" id="PTHR14187">
    <property type="entry name" value="ALPHA KINASE/ELONGATION FACTOR 2 KINASE"/>
    <property type="match status" value="1"/>
</dbReference>
<comment type="caution">
    <text evidence="3">The sequence shown here is derived from an EMBL/GenBank/DDBJ whole genome shotgun (WGS) entry which is preliminary data.</text>
</comment>
<keyword evidence="4" id="KW-1185">Reference proteome</keyword>
<accession>A0A8T0HE33</accession>
<protein>
    <recommendedName>
        <fullName evidence="5">Actin-like ATPase domain-containing protein</fullName>
    </recommendedName>
</protein>
<dbReference type="AlphaFoldDB" id="A0A8T0HE33"/>
<organism evidence="3 4">
    <name type="scientific">Ceratodon purpureus</name>
    <name type="common">Fire moss</name>
    <name type="synonym">Dicranum purpureum</name>
    <dbReference type="NCBI Taxonomy" id="3225"/>
    <lineage>
        <taxon>Eukaryota</taxon>
        <taxon>Viridiplantae</taxon>
        <taxon>Streptophyta</taxon>
        <taxon>Embryophyta</taxon>
        <taxon>Bryophyta</taxon>
        <taxon>Bryophytina</taxon>
        <taxon>Bryopsida</taxon>
        <taxon>Dicranidae</taxon>
        <taxon>Pseudoditrichales</taxon>
        <taxon>Ditrichaceae</taxon>
        <taxon>Ceratodon</taxon>
    </lineage>
</organism>
<dbReference type="Gene3D" id="3.30.420.40">
    <property type="match status" value="2"/>
</dbReference>
<reference evidence="3 4" key="1">
    <citation type="submission" date="2020-06" db="EMBL/GenBank/DDBJ databases">
        <title>WGS assembly of Ceratodon purpureus strain R40.</title>
        <authorList>
            <person name="Carey S.B."/>
            <person name="Jenkins J."/>
            <person name="Shu S."/>
            <person name="Lovell J.T."/>
            <person name="Sreedasyam A."/>
            <person name="Maumus F."/>
            <person name="Tiley G.P."/>
            <person name="Fernandez-Pozo N."/>
            <person name="Barry K."/>
            <person name="Chen C."/>
            <person name="Wang M."/>
            <person name="Lipzen A."/>
            <person name="Daum C."/>
            <person name="Saski C.A."/>
            <person name="Payton A.C."/>
            <person name="Mcbreen J.C."/>
            <person name="Conrad R.E."/>
            <person name="Kollar L.M."/>
            <person name="Olsson S."/>
            <person name="Huttunen S."/>
            <person name="Landis J.B."/>
            <person name="Wickett N.J."/>
            <person name="Johnson M.G."/>
            <person name="Rensing S.A."/>
            <person name="Grimwood J."/>
            <person name="Schmutz J."/>
            <person name="Mcdaniel S.F."/>
        </authorList>
    </citation>
    <scope>NUCLEOTIDE SEQUENCE [LARGE SCALE GENOMIC DNA]</scope>
    <source>
        <strain evidence="3 4">R40</strain>
    </source>
</reference>
<evidence type="ECO:0000313" key="4">
    <source>
        <dbReference type="Proteomes" id="UP000822688"/>
    </source>
</evidence>
<keyword evidence="2" id="KW-0067">ATP-binding</keyword>
<evidence type="ECO:0000313" key="3">
    <source>
        <dbReference type="EMBL" id="KAG0568698.1"/>
    </source>
</evidence>
<dbReference type="Pfam" id="PF00012">
    <property type="entry name" value="HSP70"/>
    <property type="match status" value="1"/>
</dbReference>
<dbReference type="Gene3D" id="3.90.640.10">
    <property type="entry name" value="Actin, Chain A, domain 4"/>
    <property type="match status" value="1"/>
</dbReference>
<proteinExistence type="predicted"/>
<evidence type="ECO:0000256" key="1">
    <source>
        <dbReference type="ARBA" id="ARBA00022741"/>
    </source>
</evidence>
<dbReference type="SUPFAM" id="SSF53067">
    <property type="entry name" value="Actin-like ATPase domain"/>
    <property type="match status" value="2"/>
</dbReference>